<name>A0ACC3T2K4_LIPKO</name>
<keyword evidence="1" id="KW-0378">Hydrolase</keyword>
<reference evidence="2" key="1">
    <citation type="journal article" date="2024" name="Front. Bioeng. Biotechnol.">
        <title>Genome-scale model development and genomic sequencing of the oleaginous clade Lipomyces.</title>
        <authorList>
            <person name="Czajka J.J."/>
            <person name="Han Y."/>
            <person name="Kim J."/>
            <person name="Mondo S.J."/>
            <person name="Hofstad B.A."/>
            <person name="Robles A."/>
            <person name="Haridas S."/>
            <person name="Riley R."/>
            <person name="LaButti K."/>
            <person name="Pangilinan J."/>
            <person name="Andreopoulos W."/>
            <person name="Lipzen A."/>
            <person name="Yan J."/>
            <person name="Wang M."/>
            <person name="Ng V."/>
            <person name="Grigoriev I.V."/>
            <person name="Spatafora J.W."/>
            <person name="Magnuson J.K."/>
            <person name="Baker S.E."/>
            <person name="Pomraning K.R."/>
        </authorList>
    </citation>
    <scope>NUCLEOTIDE SEQUENCE [LARGE SCALE GENOMIC DNA]</scope>
    <source>
        <strain evidence="2">CBS 7786</strain>
    </source>
</reference>
<evidence type="ECO:0000313" key="2">
    <source>
        <dbReference type="Proteomes" id="UP001433508"/>
    </source>
</evidence>
<sequence length="958" mass="108492">MAALAKRTIFTAVVLVVLMAAPALGVKKYLFKTCGEASFCRRNRAYADLAGSKGAAWASPYAIDPSTVTFDGGVLQGSIQKTLTDSTGASSNVEFPFQLVFLESGSARFVVDEKQRAESPIPGFPDNLTQRRYNEASKWAVTGDLTPDISAVESTTDEERMTAVYRVRYGPDRQFEAIVQANPLQIKFYRDGEPHVILNDRGLFNMDHYRPKPSDMDNQDLSNELDVKDMWEESFGGKEDKKPKGPESIALDVTFPGYEHVFGIPEHADQFSLRETRGGEGNHNEPYRLFNVDIFEYEVNSPMAMYGAIPFMQAHKKGSSVAIFWANAAETWIDITKTKPNPESFGIRKSTETHWISESGIIDVYVFLGPDPTSVYQQYGLLTGFTSLPPIYSLGYHQCRWNYNSEEDVLEVDANFDKYDIPYDAIWLDIEYTDNKKYFTWLKSMFPNPEKMMQVLDKRKRKLVTIIDPHLKKESGYKVYEGLSKNELAVKTDSGDEYNGWCWPGESAWIDTFNPKAIEYWKEQFKPGKYCGHENNLLIWNDMNEPSVFNGPEVSAPRDTIHYGNWEHRDVHNIYGLTFVNATVQAMQAREPRQRPFVLTRAFYAGSQRLGAVWTGDNAATWDYLRIATPMLLSNSIAGFGFVGADVGGFFGNPTSELLTRWYQAGAFYPFFRGHAHIESKRREPWIPGEPYTSIIRAAIRLRYQLLPSIYTAFHRASFDGVPIVRPMFLLAPDNEEAFGIDDQFFFGETGLLVKPIVQEGATSTDIYLPDDEIYYDYWDHTIYQGIGYKHIEAPLEKIPVLARGGHIIVRRDRQRRSATLMSHDPLTLVVNLDSTGNAAGVLYLDDGETPAYSRGAYLHRFFMFNAEDNILRSRSMQASSGANKSFEKSIDDIRIERIIVVGLDSDRLKTNHAVEAFQDRKSWSADIDVTKAADGKATVVTVRDPKLLVAADWSIQF</sequence>
<keyword evidence="2" id="KW-1185">Reference proteome</keyword>
<evidence type="ECO:0000313" key="1">
    <source>
        <dbReference type="EMBL" id="KAK9237861.1"/>
    </source>
</evidence>
<dbReference type="Proteomes" id="UP001433508">
    <property type="component" value="Unassembled WGS sequence"/>
</dbReference>
<gene>
    <name evidence="1" type="ORF">V1525DRAFT_359598</name>
</gene>
<comment type="caution">
    <text evidence="1">The sequence shown here is derived from an EMBL/GenBank/DDBJ whole genome shotgun (WGS) entry which is preliminary data.</text>
</comment>
<dbReference type="EMBL" id="MU971363">
    <property type="protein sequence ID" value="KAK9237861.1"/>
    <property type="molecule type" value="Genomic_DNA"/>
</dbReference>
<organism evidence="1 2">
    <name type="scientific">Lipomyces kononenkoae</name>
    <name type="common">Yeast</name>
    <dbReference type="NCBI Taxonomy" id="34357"/>
    <lineage>
        <taxon>Eukaryota</taxon>
        <taxon>Fungi</taxon>
        <taxon>Dikarya</taxon>
        <taxon>Ascomycota</taxon>
        <taxon>Saccharomycotina</taxon>
        <taxon>Lipomycetes</taxon>
        <taxon>Lipomycetales</taxon>
        <taxon>Lipomycetaceae</taxon>
        <taxon>Lipomyces</taxon>
    </lineage>
</organism>
<proteinExistence type="predicted"/>
<accession>A0ACC3T2K4</accession>
<protein>
    <submittedName>
        <fullName evidence="1">Glycosyl hydrolases family 31-domain-containing protein</fullName>
    </submittedName>
</protein>